<comment type="caution">
    <text evidence="2">The sequence shown here is derived from an EMBL/GenBank/DDBJ whole genome shotgun (WGS) entry which is preliminary data.</text>
</comment>
<reference evidence="2" key="1">
    <citation type="journal article" date="2020" name="Stud. Mycol.">
        <title>101 Dothideomycetes genomes: a test case for predicting lifestyles and emergence of pathogens.</title>
        <authorList>
            <person name="Haridas S."/>
            <person name="Albert R."/>
            <person name="Binder M."/>
            <person name="Bloem J."/>
            <person name="Labutti K."/>
            <person name="Salamov A."/>
            <person name="Andreopoulos B."/>
            <person name="Baker S."/>
            <person name="Barry K."/>
            <person name="Bills G."/>
            <person name="Bluhm B."/>
            <person name="Cannon C."/>
            <person name="Castanera R."/>
            <person name="Culley D."/>
            <person name="Daum C."/>
            <person name="Ezra D."/>
            <person name="Gonzalez J."/>
            <person name="Henrissat B."/>
            <person name="Kuo A."/>
            <person name="Liang C."/>
            <person name="Lipzen A."/>
            <person name="Lutzoni F."/>
            <person name="Magnuson J."/>
            <person name="Mondo S."/>
            <person name="Nolan M."/>
            <person name="Ohm R."/>
            <person name="Pangilinan J."/>
            <person name="Park H.-J."/>
            <person name="Ramirez L."/>
            <person name="Alfaro M."/>
            <person name="Sun H."/>
            <person name="Tritt A."/>
            <person name="Yoshinaga Y."/>
            <person name="Zwiers L.-H."/>
            <person name="Turgeon B."/>
            <person name="Goodwin S."/>
            <person name="Spatafora J."/>
            <person name="Crous P."/>
            <person name="Grigoriev I."/>
        </authorList>
    </citation>
    <scope>NUCLEOTIDE SEQUENCE</scope>
    <source>
        <strain evidence="2">CBS 101060</strain>
    </source>
</reference>
<gene>
    <name evidence="2" type="ORF">M501DRAFT_995386</name>
</gene>
<evidence type="ECO:0000256" key="1">
    <source>
        <dbReference type="SAM" id="Coils"/>
    </source>
</evidence>
<accession>A0A9P4S7B5</accession>
<name>A0A9P4S7B5_9PEZI</name>
<dbReference type="EMBL" id="MU006099">
    <property type="protein sequence ID" value="KAF2837458.1"/>
    <property type="molecule type" value="Genomic_DNA"/>
</dbReference>
<dbReference type="AlphaFoldDB" id="A0A9P4S7B5"/>
<evidence type="ECO:0000313" key="2">
    <source>
        <dbReference type="EMBL" id="KAF2837458.1"/>
    </source>
</evidence>
<keyword evidence="1" id="KW-0175">Coiled coil</keyword>
<feature type="coiled-coil region" evidence="1">
    <location>
        <begin position="20"/>
        <end position="47"/>
    </location>
</feature>
<keyword evidence="3" id="KW-1185">Reference proteome</keyword>
<sequence length="77" mass="8932">MLVISDLLYGSNTKSTVPVQKDMKKLRKDNEDELDNLREQVAELKVNVLPWKRTKRSSLLNSGMHALRGRPKNGRWK</sequence>
<dbReference type="Proteomes" id="UP000799429">
    <property type="component" value="Unassembled WGS sequence"/>
</dbReference>
<organism evidence="2 3">
    <name type="scientific">Patellaria atrata CBS 101060</name>
    <dbReference type="NCBI Taxonomy" id="1346257"/>
    <lineage>
        <taxon>Eukaryota</taxon>
        <taxon>Fungi</taxon>
        <taxon>Dikarya</taxon>
        <taxon>Ascomycota</taxon>
        <taxon>Pezizomycotina</taxon>
        <taxon>Dothideomycetes</taxon>
        <taxon>Dothideomycetes incertae sedis</taxon>
        <taxon>Patellariales</taxon>
        <taxon>Patellariaceae</taxon>
        <taxon>Patellaria</taxon>
    </lineage>
</organism>
<protein>
    <submittedName>
        <fullName evidence="2">Uncharacterized protein</fullName>
    </submittedName>
</protein>
<proteinExistence type="predicted"/>
<evidence type="ECO:0000313" key="3">
    <source>
        <dbReference type="Proteomes" id="UP000799429"/>
    </source>
</evidence>